<dbReference type="Proteomes" id="UP000593571">
    <property type="component" value="Unassembled WGS sequence"/>
</dbReference>
<feature type="region of interest" description="Disordered" evidence="1">
    <location>
        <begin position="1"/>
        <end position="57"/>
    </location>
</feature>
<keyword evidence="3" id="KW-1185">Reference proteome</keyword>
<comment type="caution">
    <text evidence="2">The sequence shown here is derived from an EMBL/GenBank/DDBJ whole genome shotgun (WGS) entry which is preliminary data.</text>
</comment>
<accession>A0A7J8IM75</accession>
<dbReference type="EMBL" id="JACASE010000003">
    <property type="protein sequence ID" value="KAF6485684.1"/>
    <property type="molecule type" value="Genomic_DNA"/>
</dbReference>
<reference evidence="2 3" key="1">
    <citation type="journal article" date="2020" name="Nature">
        <title>Six reference-quality genomes reveal evolution of bat adaptations.</title>
        <authorList>
            <person name="Jebb D."/>
            <person name="Huang Z."/>
            <person name="Pippel M."/>
            <person name="Hughes G.M."/>
            <person name="Lavrichenko K."/>
            <person name="Devanna P."/>
            <person name="Winkler S."/>
            <person name="Jermiin L.S."/>
            <person name="Skirmuntt E.C."/>
            <person name="Katzourakis A."/>
            <person name="Burkitt-Gray L."/>
            <person name="Ray D.A."/>
            <person name="Sullivan K.A.M."/>
            <person name="Roscito J.G."/>
            <person name="Kirilenko B.M."/>
            <person name="Davalos L.M."/>
            <person name="Corthals A.P."/>
            <person name="Power M.L."/>
            <person name="Jones G."/>
            <person name="Ransome R.D."/>
            <person name="Dechmann D.K.N."/>
            <person name="Locatelli A.G."/>
            <person name="Puechmaille S.J."/>
            <person name="Fedrigo O."/>
            <person name="Jarvis E.D."/>
            <person name="Hiller M."/>
            <person name="Vernes S.C."/>
            <person name="Myers E.W."/>
            <person name="Teeling E.C."/>
        </authorList>
    </citation>
    <scope>NUCLEOTIDE SEQUENCE [LARGE SCALE GENOMIC DNA]</scope>
    <source>
        <strain evidence="2">MRouAeg1</strain>
        <tissue evidence="2">Muscle</tissue>
    </source>
</reference>
<evidence type="ECO:0000313" key="3">
    <source>
        <dbReference type="Proteomes" id="UP000593571"/>
    </source>
</evidence>
<feature type="compositionally biased region" description="Polar residues" evidence="1">
    <location>
        <begin position="7"/>
        <end position="18"/>
    </location>
</feature>
<evidence type="ECO:0000313" key="2">
    <source>
        <dbReference type="EMBL" id="KAF6485684.1"/>
    </source>
</evidence>
<protein>
    <submittedName>
        <fullName evidence="2">Uncharacterized protein</fullName>
    </submittedName>
</protein>
<gene>
    <name evidence="2" type="ORF">HJG63_010815</name>
</gene>
<organism evidence="2 3">
    <name type="scientific">Rousettus aegyptiacus</name>
    <name type="common">Egyptian fruit bat</name>
    <name type="synonym">Pteropus aegyptiacus</name>
    <dbReference type="NCBI Taxonomy" id="9407"/>
    <lineage>
        <taxon>Eukaryota</taxon>
        <taxon>Metazoa</taxon>
        <taxon>Chordata</taxon>
        <taxon>Craniata</taxon>
        <taxon>Vertebrata</taxon>
        <taxon>Euteleostomi</taxon>
        <taxon>Mammalia</taxon>
        <taxon>Eutheria</taxon>
        <taxon>Laurasiatheria</taxon>
        <taxon>Chiroptera</taxon>
        <taxon>Yinpterochiroptera</taxon>
        <taxon>Pteropodoidea</taxon>
        <taxon>Pteropodidae</taxon>
        <taxon>Rousettinae</taxon>
        <taxon>Rousettus</taxon>
    </lineage>
</organism>
<name>A0A7J8IM75_ROUAE</name>
<dbReference type="AlphaFoldDB" id="A0A7J8IM75"/>
<feature type="compositionally biased region" description="Polar residues" evidence="1">
    <location>
        <begin position="40"/>
        <end position="53"/>
    </location>
</feature>
<proteinExistence type="predicted"/>
<evidence type="ECO:0000256" key="1">
    <source>
        <dbReference type="SAM" id="MobiDB-lite"/>
    </source>
</evidence>
<sequence>MAFLQPASKTVPGTQHSQPEGGKRKSPNTPPPGHGPLCLSFSSGNPSPGSKTGASVRETGLCSQGHAYFFKTCSIFDAHVRSGPASTGGWMGGQTDKAWSGRRTNTVWLHRLEVPRAVRSTGTAIEWRGQGPRGRGPGGRGIRI</sequence>